<sequence length="344" mass="38571">MGKIETASVLAFDRKLDVSDGLFYAGNWNNRGKEGWEKIPVREKAVRGTISNRMKASNQDPIKMDAAVQNPNLQTVDIASLPDGADTLKVNFTLRVLGGAGKPSACNNMDYMTKLKEIVDNYKKEYGFGILAERYAQNIANGRFLWRNRIGVENIEIHVSRIKDGEAANTWKFDAHAFSIKDFGDKRTDDFISLAKVIEEGLSGEDDFVLLEVTAYARFGKGQEVFPSQELSLDKSNVKGAKSKLLYVVEDTAAMHSQKIGNALRTIDTWYPEADELEQGPIAVEPYGSVTSMGTAFRQPKGKRDFYNLLDNWMEKDKKPEEEQQHYIMAVFVRGGVFGKGEEK</sequence>
<dbReference type="Pfam" id="PF09615">
    <property type="entry name" value="Cas_Csy3"/>
    <property type="match status" value="1"/>
</dbReference>
<reference evidence="1 2" key="1">
    <citation type="journal article" date="2018" name="Nat. Biotechnol.">
        <title>A standardized bacterial taxonomy based on genome phylogeny substantially revises the tree of life.</title>
        <authorList>
            <person name="Parks D.H."/>
            <person name="Chuvochina M."/>
            <person name="Waite D.W."/>
            <person name="Rinke C."/>
            <person name="Skarshewski A."/>
            <person name="Chaumeil P.A."/>
            <person name="Hugenholtz P."/>
        </authorList>
    </citation>
    <scope>NUCLEOTIDE SEQUENCE [LARGE SCALE GENOMIC DNA]</scope>
    <source>
        <strain evidence="1">UBA8672</strain>
    </source>
</reference>
<comment type="caution">
    <text evidence="1">The sequence shown here is derived from an EMBL/GenBank/DDBJ whole genome shotgun (WGS) entry which is preliminary data.</text>
</comment>
<evidence type="ECO:0000313" key="2">
    <source>
        <dbReference type="Proteomes" id="UP000262325"/>
    </source>
</evidence>
<dbReference type="Proteomes" id="UP000262325">
    <property type="component" value="Unassembled WGS sequence"/>
</dbReference>
<dbReference type="AlphaFoldDB" id="A0A3D5QED8"/>
<dbReference type="EMBL" id="DPPF01000235">
    <property type="protein sequence ID" value="HCW94206.1"/>
    <property type="molecule type" value="Genomic_DNA"/>
</dbReference>
<dbReference type="InterPro" id="IPR013399">
    <property type="entry name" value="CRISPR-assoc_prot_Csy3"/>
</dbReference>
<name>A0A3D5QED8_FLESI</name>
<evidence type="ECO:0000313" key="1">
    <source>
        <dbReference type="EMBL" id="HCW94206.1"/>
    </source>
</evidence>
<accession>A0A3D5QED8</accession>
<organism evidence="1 2">
    <name type="scientific">Flexistipes sinusarabici</name>
    <dbReference type="NCBI Taxonomy" id="2352"/>
    <lineage>
        <taxon>Bacteria</taxon>
        <taxon>Pseudomonadati</taxon>
        <taxon>Deferribacterota</taxon>
        <taxon>Deferribacteres</taxon>
        <taxon>Deferribacterales</taxon>
        <taxon>Flexistipitaceae</taxon>
        <taxon>Flexistipes</taxon>
    </lineage>
</organism>
<dbReference type="CDD" id="cd09737">
    <property type="entry name" value="Csy3_I-F"/>
    <property type="match status" value="1"/>
</dbReference>
<gene>
    <name evidence="1" type="primary">csy3</name>
    <name evidence="1" type="ORF">DHM44_11060</name>
</gene>
<proteinExistence type="predicted"/>
<protein>
    <submittedName>
        <fullName evidence="1">Type I-F CRISPR-associated protein Csy3</fullName>
    </submittedName>
</protein>
<dbReference type="NCBIfam" id="TIGR02566">
    <property type="entry name" value="cas_Csy3"/>
    <property type="match status" value="1"/>
</dbReference>